<evidence type="ECO:0000313" key="1">
    <source>
        <dbReference type="EMBL" id="CAG8610673.1"/>
    </source>
</evidence>
<organism evidence="1 2">
    <name type="scientific">Dentiscutata erythropus</name>
    <dbReference type="NCBI Taxonomy" id="1348616"/>
    <lineage>
        <taxon>Eukaryota</taxon>
        <taxon>Fungi</taxon>
        <taxon>Fungi incertae sedis</taxon>
        <taxon>Mucoromycota</taxon>
        <taxon>Glomeromycotina</taxon>
        <taxon>Glomeromycetes</taxon>
        <taxon>Diversisporales</taxon>
        <taxon>Gigasporaceae</taxon>
        <taxon>Dentiscutata</taxon>
    </lineage>
</organism>
<feature type="non-terminal residue" evidence="1">
    <location>
        <position position="1"/>
    </location>
</feature>
<dbReference type="Proteomes" id="UP000789405">
    <property type="component" value="Unassembled WGS sequence"/>
</dbReference>
<dbReference type="AlphaFoldDB" id="A0A9N9CSP2"/>
<gene>
    <name evidence="1" type="ORF">DERYTH_LOCUS8120</name>
</gene>
<sequence>VDMLACIPVDVAVLLGRALVALCGVAASGDMLERSLGLLRLTLEFEAAGI</sequence>
<protein>
    <submittedName>
        <fullName evidence="1">8742_t:CDS:1</fullName>
    </submittedName>
</protein>
<reference evidence="1" key="1">
    <citation type="submission" date="2021-06" db="EMBL/GenBank/DDBJ databases">
        <authorList>
            <person name="Kallberg Y."/>
            <person name="Tangrot J."/>
            <person name="Rosling A."/>
        </authorList>
    </citation>
    <scope>NUCLEOTIDE SEQUENCE</scope>
    <source>
        <strain evidence="1">MA453B</strain>
    </source>
</reference>
<evidence type="ECO:0000313" key="2">
    <source>
        <dbReference type="Proteomes" id="UP000789405"/>
    </source>
</evidence>
<keyword evidence="2" id="KW-1185">Reference proteome</keyword>
<accession>A0A9N9CSP2</accession>
<comment type="caution">
    <text evidence="1">The sequence shown here is derived from an EMBL/GenBank/DDBJ whole genome shotgun (WGS) entry which is preliminary data.</text>
</comment>
<dbReference type="EMBL" id="CAJVPY010004118">
    <property type="protein sequence ID" value="CAG8610673.1"/>
    <property type="molecule type" value="Genomic_DNA"/>
</dbReference>
<proteinExistence type="predicted"/>
<name>A0A9N9CSP2_9GLOM</name>